<dbReference type="EMBL" id="GL380625">
    <property type="protein sequence ID" value="EGT58550.1"/>
    <property type="molecule type" value="Genomic_DNA"/>
</dbReference>
<feature type="transmembrane region" description="Helical" evidence="1">
    <location>
        <begin position="88"/>
        <end position="109"/>
    </location>
</feature>
<dbReference type="Proteomes" id="UP000008068">
    <property type="component" value="Unassembled WGS sequence"/>
</dbReference>
<keyword evidence="1" id="KW-0472">Membrane</keyword>
<gene>
    <name evidence="2" type="ORF">CAEBREN_25094</name>
</gene>
<protein>
    <submittedName>
        <fullName evidence="2">Uncharacterized protein</fullName>
    </submittedName>
</protein>
<dbReference type="InParanoid" id="G0PJ07"/>
<reference evidence="3" key="1">
    <citation type="submission" date="2011-07" db="EMBL/GenBank/DDBJ databases">
        <authorList>
            <consortium name="Caenorhabditis brenneri Sequencing and Analysis Consortium"/>
            <person name="Wilson R.K."/>
        </authorList>
    </citation>
    <scope>NUCLEOTIDE SEQUENCE [LARGE SCALE GENOMIC DNA]</scope>
    <source>
        <strain evidence="3">PB2801</strain>
    </source>
</reference>
<dbReference type="OrthoDB" id="5875403at2759"/>
<keyword evidence="3" id="KW-1185">Reference proteome</keyword>
<keyword evidence="1" id="KW-0812">Transmembrane</keyword>
<dbReference type="PANTHER" id="PTHR31720:SF12">
    <property type="entry name" value="SERPENTINE RECEPTOR, CLASS T-RELATED"/>
    <property type="match status" value="1"/>
</dbReference>
<sequence length="194" mass="22576">MTNAHHIIIMLSAIQKFCLYFFQNFESYLNLSKKAVYRILFCIYLIVLIDLVIIIGLLTSSSFLYIPILISIKKRSHLISVVKNRPDLYVLIQTGLIIILKVATIRFYISSTYRDVETLEDKTNTFVHFRELDNNSTPVLIQISYLLSSQKNIDKVKELLSVKKFFKSLFPCWFKTSTVQPISYIDLMETTINS</sequence>
<dbReference type="PANTHER" id="PTHR31720">
    <property type="entry name" value="SERPENTINE RECEPTOR, CLASS Z-RELATED"/>
    <property type="match status" value="1"/>
</dbReference>
<organism evidence="3">
    <name type="scientific">Caenorhabditis brenneri</name>
    <name type="common">Nematode worm</name>
    <dbReference type="NCBI Taxonomy" id="135651"/>
    <lineage>
        <taxon>Eukaryota</taxon>
        <taxon>Metazoa</taxon>
        <taxon>Ecdysozoa</taxon>
        <taxon>Nematoda</taxon>
        <taxon>Chromadorea</taxon>
        <taxon>Rhabditida</taxon>
        <taxon>Rhabditina</taxon>
        <taxon>Rhabditomorpha</taxon>
        <taxon>Rhabditoidea</taxon>
        <taxon>Rhabditidae</taxon>
        <taxon>Peloderinae</taxon>
        <taxon>Caenorhabditis</taxon>
    </lineage>
</organism>
<dbReference type="Pfam" id="PF10325">
    <property type="entry name" value="7TM_GPCR_Srz"/>
    <property type="match status" value="2"/>
</dbReference>
<evidence type="ECO:0000313" key="3">
    <source>
        <dbReference type="Proteomes" id="UP000008068"/>
    </source>
</evidence>
<proteinExistence type="predicted"/>
<evidence type="ECO:0000313" key="2">
    <source>
        <dbReference type="EMBL" id="EGT58550.1"/>
    </source>
</evidence>
<accession>G0PJ07</accession>
<evidence type="ECO:0000256" key="1">
    <source>
        <dbReference type="SAM" id="Phobius"/>
    </source>
</evidence>
<dbReference type="OMA" id="VFIAGMK"/>
<name>G0PJ07_CAEBE</name>
<dbReference type="HOGENOM" id="CLU_1403585_0_0_1"/>
<feature type="transmembrane region" description="Helical" evidence="1">
    <location>
        <begin position="35"/>
        <end position="68"/>
    </location>
</feature>
<dbReference type="InterPro" id="IPR018817">
    <property type="entry name" value="7TM_GPCR_serpentine_rcpt_Srz"/>
</dbReference>
<dbReference type="AlphaFoldDB" id="G0PJ07"/>
<keyword evidence="1" id="KW-1133">Transmembrane helix</keyword>